<comment type="caution">
    <text evidence="1">The sequence shown here is derived from an EMBL/GenBank/DDBJ whole genome shotgun (WGS) entry which is preliminary data.</text>
</comment>
<organism evidence="1 2">
    <name type="scientific">Adineta steineri</name>
    <dbReference type="NCBI Taxonomy" id="433720"/>
    <lineage>
        <taxon>Eukaryota</taxon>
        <taxon>Metazoa</taxon>
        <taxon>Spiralia</taxon>
        <taxon>Gnathifera</taxon>
        <taxon>Rotifera</taxon>
        <taxon>Eurotatoria</taxon>
        <taxon>Bdelloidea</taxon>
        <taxon>Adinetida</taxon>
        <taxon>Adinetidae</taxon>
        <taxon>Adineta</taxon>
    </lineage>
</organism>
<dbReference type="AlphaFoldDB" id="A0A820SI66"/>
<protein>
    <submittedName>
        <fullName evidence="1">Uncharacterized protein</fullName>
    </submittedName>
</protein>
<proteinExistence type="predicted"/>
<sequence>MNPIVDDIENVLNLIVQQFKQYRFKPAYSYTGVKTTTQSMNDQYDAMS</sequence>
<evidence type="ECO:0000313" key="1">
    <source>
        <dbReference type="EMBL" id="CAF4456592.1"/>
    </source>
</evidence>
<accession>A0A820SI66</accession>
<feature type="non-terminal residue" evidence="1">
    <location>
        <position position="1"/>
    </location>
</feature>
<reference evidence="1" key="1">
    <citation type="submission" date="2021-02" db="EMBL/GenBank/DDBJ databases">
        <authorList>
            <person name="Nowell W R."/>
        </authorList>
    </citation>
    <scope>NUCLEOTIDE SEQUENCE</scope>
</reference>
<gene>
    <name evidence="1" type="ORF">OKA104_LOCUS54452</name>
</gene>
<evidence type="ECO:0000313" key="2">
    <source>
        <dbReference type="Proteomes" id="UP000663881"/>
    </source>
</evidence>
<dbReference type="EMBL" id="CAJOAY010036331">
    <property type="protein sequence ID" value="CAF4456592.1"/>
    <property type="molecule type" value="Genomic_DNA"/>
</dbReference>
<name>A0A820SI66_9BILA</name>
<dbReference type="Proteomes" id="UP000663881">
    <property type="component" value="Unassembled WGS sequence"/>
</dbReference>